<reference evidence="1 2" key="1">
    <citation type="submission" date="2019-12" db="EMBL/GenBank/DDBJ databases">
        <authorList>
            <person name="Alioto T."/>
            <person name="Alioto T."/>
            <person name="Gomez Garrido J."/>
        </authorList>
    </citation>
    <scope>NUCLEOTIDE SEQUENCE [LARGE SCALE GENOMIC DNA]</scope>
</reference>
<evidence type="ECO:0000313" key="2">
    <source>
        <dbReference type="Proteomes" id="UP000594638"/>
    </source>
</evidence>
<name>A0A8S0RYD0_OLEEU</name>
<organism evidence="1 2">
    <name type="scientific">Olea europaea subsp. europaea</name>
    <dbReference type="NCBI Taxonomy" id="158383"/>
    <lineage>
        <taxon>Eukaryota</taxon>
        <taxon>Viridiplantae</taxon>
        <taxon>Streptophyta</taxon>
        <taxon>Embryophyta</taxon>
        <taxon>Tracheophyta</taxon>
        <taxon>Spermatophyta</taxon>
        <taxon>Magnoliopsida</taxon>
        <taxon>eudicotyledons</taxon>
        <taxon>Gunneridae</taxon>
        <taxon>Pentapetalae</taxon>
        <taxon>asterids</taxon>
        <taxon>lamiids</taxon>
        <taxon>Lamiales</taxon>
        <taxon>Oleaceae</taxon>
        <taxon>Oleeae</taxon>
        <taxon>Olea</taxon>
    </lineage>
</organism>
<comment type="caution">
    <text evidence="1">The sequence shown here is derived from an EMBL/GenBank/DDBJ whole genome shotgun (WGS) entry which is preliminary data.</text>
</comment>
<dbReference type="Gramene" id="OE9A073579T1">
    <property type="protein sequence ID" value="OE9A073579C1"/>
    <property type="gene ID" value="OE9A073579"/>
</dbReference>
<dbReference type="Proteomes" id="UP000594638">
    <property type="component" value="Unassembled WGS sequence"/>
</dbReference>
<accession>A0A8S0RYD0</accession>
<sequence>MLILKELSNYLITIEHVVLMVLSWSSSSGGYGHNAGSAKVLFTRMCCALVEIAQYFIEGRMHRKTWLKPSFHWIDGTTDTLKVVLLYEIIDAYYIVPDIFECAC</sequence>
<keyword evidence="2" id="KW-1185">Reference proteome</keyword>
<protein>
    <submittedName>
        <fullName evidence="1">DNA polymerase delta catalytic subunit</fullName>
    </submittedName>
</protein>
<dbReference type="EMBL" id="CACTIH010003748">
    <property type="protein sequence ID" value="CAA2983990.1"/>
    <property type="molecule type" value="Genomic_DNA"/>
</dbReference>
<proteinExistence type="predicted"/>
<gene>
    <name evidence="1" type="ORF">OLEA9_A073579</name>
</gene>
<evidence type="ECO:0000313" key="1">
    <source>
        <dbReference type="EMBL" id="CAA2983990.1"/>
    </source>
</evidence>
<dbReference type="AlphaFoldDB" id="A0A8S0RYD0"/>